<organism evidence="2 3">
    <name type="scientific">Eiseniibacteriota bacterium</name>
    <dbReference type="NCBI Taxonomy" id="2212470"/>
    <lineage>
        <taxon>Bacteria</taxon>
        <taxon>Candidatus Eiseniibacteriota</taxon>
    </lineage>
</organism>
<dbReference type="Proteomes" id="UP000739538">
    <property type="component" value="Unassembled WGS sequence"/>
</dbReference>
<name>A0A956NF05_UNCEI</name>
<dbReference type="AlphaFoldDB" id="A0A956NF05"/>
<keyword evidence="1" id="KW-0732">Signal</keyword>
<sequence>MSPHSKLSSGSRLFLSFSIVASVFALVPATASAQWSTDPAVNLAVATGAGEQVQPKIAPTADGGCFLSWYDGASGYDVRVQKLDASGNEVMAHNGVLVADRSFSSTQDYGLDVDASGNALLVFRDDRLGGTQITAAKIAPDGTALWGATGVQLTSTTDFVAAPKIAGSSDGGVVVAWTQDVDTRVQKLDANGTPVWASDVVLSPGTGSYSASDLHGAGDGAILSFIHQTGGFGSPRHIIAQKFDGSGSLLWGSAHVSVFDGGSVQFGNFPTFILDGDGGAVFSWYDAATSSLQCSVQRILTTGVEAFPHNGVVVSTIASRVRVSPSVDFDPMTEEVFTFWKEQTTSQSQAGVYGQKIDVNGVRQWTDAGAMVVALSSDDINNIETWAVDGGAMVFWDRAPAFAQDRIYGARLDASGTIDLPTFDVASVVSNKSRLQVRESALGFAILAWQDGRTDASDVYAQNINADGSLGGDTTSAPDGAIRLVSAAYATPNPASGRVEIVLSRSEGNGLVLGRPELDRVASSAEVFDVHGRSVRSGLVASNAGMRLVWDGRTDDGRSVAPGVYFVRFAGEGAGVPVTVVR</sequence>
<reference evidence="2" key="2">
    <citation type="journal article" date="2021" name="Microbiome">
        <title>Successional dynamics and alternative stable states in a saline activated sludge microbial community over 9 years.</title>
        <authorList>
            <person name="Wang Y."/>
            <person name="Ye J."/>
            <person name="Ju F."/>
            <person name="Liu L."/>
            <person name="Boyd J.A."/>
            <person name="Deng Y."/>
            <person name="Parks D.H."/>
            <person name="Jiang X."/>
            <person name="Yin X."/>
            <person name="Woodcroft B.J."/>
            <person name="Tyson G.W."/>
            <person name="Hugenholtz P."/>
            <person name="Polz M.F."/>
            <person name="Zhang T."/>
        </authorList>
    </citation>
    <scope>NUCLEOTIDE SEQUENCE</scope>
    <source>
        <strain evidence="2">HKST-UBA02</strain>
    </source>
</reference>
<accession>A0A956NF05</accession>
<proteinExistence type="predicted"/>
<dbReference type="EMBL" id="JAGQHS010000059">
    <property type="protein sequence ID" value="MCA9756603.1"/>
    <property type="molecule type" value="Genomic_DNA"/>
</dbReference>
<comment type="caution">
    <text evidence="2">The sequence shown here is derived from an EMBL/GenBank/DDBJ whole genome shotgun (WGS) entry which is preliminary data.</text>
</comment>
<gene>
    <name evidence="2" type="ORF">KDA27_12435</name>
</gene>
<feature type="chain" id="PRO_5036980819" description="FlgD Ig-like domain-containing protein" evidence="1">
    <location>
        <begin position="34"/>
        <end position="582"/>
    </location>
</feature>
<reference evidence="2" key="1">
    <citation type="submission" date="2020-04" db="EMBL/GenBank/DDBJ databases">
        <authorList>
            <person name="Zhang T."/>
        </authorList>
    </citation>
    <scope>NUCLEOTIDE SEQUENCE</scope>
    <source>
        <strain evidence="2">HKST-UBA02</strain>
    </source>
</reference>
<protein>
    <recommendedName>
        <fullName evidence="4">FlgD Ig-like domain-containing protein</fullName>
    </recommendedName>
</protein>
<evidence type="ECO:0000313" key="2">
    <source>
        <dbReference type="EMBL" id="MCA9756603.1"/>
    </source>
</evidence>
<feature type="signal peptide" evidence="1">
    <location>
        <begin position="1"/>
        <end position="33"/>
    </location>
</feature>
<evidence type="ECO:0008006" key="4">
    <source>
        <dbReference type="Google" id="ProtNLM"/>
    </source>
</evidence>
<dbReference type="Gene3D" id="2.60.40.4070">
    <property type="match status" value="1"/>
</dbReference>
<evidence type="ECO:0000256" key="1">
    <source>
        <dbReference type="SAM" id="SignalP"/>
    </source>
</evidence>
<evidence type="ECO:0000313" key="3">
    <source>
        <dbReference type="Proteomes" id="UP000739538"/>
    </source>
</evidence>